<sequence length="134" mass="14708">MANLVTRPFVTTFPSPKLFLRLCNLPSNENALQEEIEFREEGATAHNRGGQRFADHPSPTSVRALVKGRVASCPAAFANLHNTPVPDHALLNTPPRSAQSSEDLDEEAEAECDDDDAEFPENSVWPVPVRVFGI</sequence>
<name>A0AA39NZY4_9AGAR</name>
<gene>
    <name evidence="2" type="ORF">EDD18DRAFT_1470545</name>
</gene>
<proteinExistence type="predicted"/>
<dbReference type="Proteomes" id="UP001175228">
    <property type="component" value="Unassembled WGS sequence"/>
</dbReference>
<accession>A0AA39NZY4</accession>
<comment type="caution">
    <text evidence="2">The sequence shown here is derived from an EMBL/GenBank/DDBJ whole genome shotgun (WGS) entry which is preliminary data.</text>
</comment>
<dbReference type="EMBL" id="JAUEPU010000161">
    <property type="protein sequence ID" value="KAK0474984.1"/>
    <property type="molecule type" value="Genomic_DNA"/>
</dbReference>
<dbReference type="AlphaFoldDB" id="A0AA39NZY4"/>
<evidence type="ECO:0000313" key="3">
    <source>
        <dbReference type="Proteomes" id="UP001175228"/>
    </source>
</evidence>
<keyword evidence="3" id="KW-1185">Reference proteome</keyword>
<feature type="compositionally biased region" description="Acidic residues" evidence="1">
    <location>
        <begin position="102"/>
        <end position="119"/>
    </location>
</feature>
<feature type="region of interest" description="Disordered" evidence="1">
    <location>
        <begin position="84"/>
        <end position="121"/>
    </location>
</feature>
<organism evidence="2 3">
    <name type="scientific">Armillaria luteobubalina</name>
    <dbReference type="NCBI Taxonomy" id="153913"/>
    <lineage>
        <taxon>Eukaryota</taxon>
        <taxon>Fungi</taxon>
        <taxon>Dikarya</taxon>
        <taxon>Basidiomycota</taxon>
        <taxon>Agaricomycotina</taxon>
        <taxon>Agaricomycetes</taxon>
        <taxon>Agaricomycetidae</taxon>
        <taxon>Agaricales</taxon>
        <taxon>Marasmiineae</taxon>
        <taxon>Physalacriaceae</taxon>
        <taxon>Armillaria</taxon>
    </lineage>
</organism>
<protein>
    <submittedName>
        <fullName evidence="2">Uncharacterized protein</fullName>
    </submittedName>
</protein>
<evidence type="ECO:0000256" key="1">
    <source>
        <dbReference type="SAM" id="MobiDB-lite"/>
    </source>
</evidence>
<reference evidence="2" key="1">
    <citation type="submission" date="2023-06" db="EMBL/GenBank/DDBJ databases">
        <authorList>
            <consortium name="Lawrence Berkeley National Laboratory"/>
            <person name="Ahrendt S."/>
            <person name="Sahu N."/>
            <person name="Indic B."/>
            <person name="Wong-Bajracharya J."/>
            <person name="Merenyi Z."/>
            <person name="Ke H.-M."/>
            <person name="Monk M."/>
            <person name="Kocsube S."/>
            <person name="Drula E."/>
            <person name="Lipzen A."/>
            <person name="Balint B."/>
            <person name="Henrissat B."/>
            <person name="Andreopoulos B."/>
            <person name="Martin F.M."/>
            <person name="Harder C.B."/>
            <person name="Rigling D."/>
            <person name="Ford K.L."/>
            <person name="Foster G.D."/>
            <person name="Pangilinan J."/>
            <person name="Papanicolaou A."/>
            <person name="Barry K."/>
            <person name="LaButti K."/>
            <person name="Viragh M."/>
            <person name="Koriabine M."/>
            <person name="Yan M."/>
            <person name="Riley R."/>
            <person name="Champramary S."/>
            <person name="Plett K.L."/>
            <person name="Tsai I.J."/>
            <person name="Slot J."/>
            <person name="Sipos G."/>
            <person name="Plett J."/>
            <person name="Nagy L.G."/>
            <person name="Grigoriev I.V."/>
        </authorList>
    </citation>
    <scope>NUCLEOTIDE SEQUENCE</scope>
    <source>
        <strain evidence="2">HWK02</strain>
    </source>
</reference>
<evidence type="ECO:0000313" key="2">
    <source>
        <dbReference type="EMBL" id="KAK0474984.1"/>
    </source>
</evidence>